<accession>A0A8S5MW52</accession>
<proteinExistence type="predicted"/>
<evidence type="ECO:0000313" key="1">
    <source>
        <dbReference type="EMBL" id="DAD86327.1"/>
    </source>
</evidence>
<reference evidence="1" key="1">
    <citation type="journal article" date="2021" name="Proc. Natl. Acad. Sci. U.S.A.">
        <title>A Catalog of Tens of Thousands of Viruses from Human Metagenomes Reveals Hidden Associations with Chronic Diseases.</title>
        <authorList>
            <person name="Tisza M.J."/>
            <person name="Buck C.B."/>
        </authorList>
    </citation>
    <scope>NUCLEOTIDE SEQUENCE</scope>
    <source>
        <strain evidence="1">Ctsus30</strain>
    </source>
</reference>
<dbReference type="EMBL" id="BK014997">
    <property type="protein sequence ID" value="DAD86327.1"/>
    <property type="molecule type" value="Genomic_DNA"/>
</dbReference>
<protein>
    <submittedName>
        <fullName evidence="1">Uncharacterized protein</fullName>
    </submittedName>
</protein>
<sequence>MIFTFRLVFVDTLSLAGCWVIVNPLDCVIRHLLIDLESAVSAATAVLAKSRSRCPRRDSSLILLDRSIISWNKALTRFAVRRSSCSRLIAPLRALSTGRK</sequence>
<name>A0A8S5MW52_9CAUD</name>
<organism evidence="1">
    <name type="scientific">Siphoviridae sp. ctsus30</name>
    <dbReference type="NCBI Taxonomy" id="2826488"/>
    <lineage>
        <taxon>Viruses</taxon>
        <taxon>Duplodnaviria</taxon>
        <taxon>Heunggongvirae</taxon>
        <taxon>Uroviricota</taxon>
        <taxon>Caudoviricetes</taxon>
    </lineage>
</organism>